<keyword evidence="11" id="KW-1185">Reference proteome</keyword>
<dbReference type="InterPro" id="IPR036866">
    <property type="entry name" value="RibonucZ/Hydroxyglut_hydro"/>
</dbReference>
<feature type="transmembrane region" description="Helical" evidence="6">
    <location>
        <begin position="425"/>
        <end position="443"/>
    </location>
</feature>
<proteinExistence type="predicted"/>
<evidence type="ECO:0000259" key="7">
    <source>
        <dbReference type="Pfam" id="PF00753"/>
    </source>
</evidence>
<feature type="transmembrane region" description="Helical" evidence="6">
    <location>
        <begin position="360"/>
        <end position="380"/>
    </location>
</feature>
<evidence type="ECO:0000256" key="4">
    <source>
        <dbReference type="ARBA" id="ARBA00022989"/>
    </source>
</evidence>
<feature type="transmembrane region" description="Helical" evidence="6">
    <location>
        <begin position="507"/>
        <end position="524"/>
    </location>
</feature>
<feature type="domain" description="Metallo-beta-lactamase" evidence="7">
    <location>
        <begin position="682"/>
        <end position="868"/>
    </location>
</feature>
<dbReference type="Gene3D" id="3.60.15.10">
    <property type="entry name" value="Ribonuclease Z/Hydroxyacylglutathione hydrolase-like"/>
    <property type="match status" value="1"/>
</dbReference>
<dbReference type="NCBIfam" id="TIGR00360">
    <property type="entry name" value="ComEC_N-term"/>
    <property type="match status" value="1"/>
</dbReference>
<keyword evidence="5 6" id="KW-0472">Membrane</keyword>
<feature type="domain" description="DUF4131" evidence="9">
    <location>
        <begin position="52"/>
        <end position="257"/>
    </location>
</feature>
<evidence type="ECO:0000256" key="3">
    <source>
        <dbReference type="ARBA" id="ARBA00022692"/>
    </source>
</evidence>
<dbReference type="PANTHER" id="PTHR30619">
    <property type="entry name" value="DNA INTERNALIZATION/COMPETENCE PROTEIN COMEC/REC2"/>
    <property type="match status" value="1"/>
</dbReference>
<dbReference type="Pfam" id="PF03772">
    <property type="entry name" value="Competence"/>
    <property type="match status" value="1"/>
</dbReference>
<sequence length="938" mass="107512">MEPYKYAKQSLVYILALYLKFSYAPFALAVIAYALTIINFAGSFSIKQSLSLGSLMLLLALSLQFVAMYVTRCKAGFNWQFGLYLACLQILCFSFLTWRYFNDLTEQRQLIEPYISNYNRTVSSEFQSAILGELKSAKRLTGHFYHQSLDLAKQFPFLQTEKWHLTIKTKVLTTSLLQTRQYGTKQCIAQTPNRLRLQLVFPNSSFSKLTTAYLKAGDYLEVQGSLEAPPNALTADGFDARRYLASKGIYLILQVKSWKTIDPSQLSWPNRLLKSLVSLQNMHYYWQQLLRHSLNEEDAGLAQAVSLANGNYLAKRDKSAFQTAGIIHALVASGQHVNYLLALIFLLVEASPFTWYKRQILALCLLAFLACFYLTEIAFWRAILQYVLLQISHLSGRNLNKFKLASLANFFLLAWQPYLISNISFHLSLLACLTLYCLQVIMFRQRKQKANGSQSKLIANLTSKSANKARRYYPHSLTDFYRAKQQKQTNYWYAFLKNLMNSRISQASLIVLVIQLVYSLFNLLNDELSLAKILANSLILPILVYLALLFNSLNIVNALAYLCSLPIYRVIGELLKFSLDFLRQALAWVNCFSSYKVSNKQLFSAGLMLMLTYLFRQYYIAKLPIKRSVFKWRFISLLSLAFCLGICYLFNLTIYSLHFLAVGQGDACVIQYWQALQKHYCLIDGGEAKNFSTIRDFMQAQAVRTFDLAIISHFDSDHYGGIFNLAKAGQVKAIICSKPLANSEKFVVYQELSTICQAKQIELVALPRLKLDRLPDIVLNKRLKLHFIQVKSYSEQENDYSLGLYLSFNKQNIALFTGDISKEAENDWLAHKLVQAAPILKVAHHGSKGSTCDEFLDCVRPKLAVISCAFSNTYRHPRREVIDRLNRHKVFALRTDLQGKITIKQNIFGRLLVRPSLNYWHWTGYLDAWKAHALFRSS</sequence>
<comment type="caution">
    <text evidence="10">The sequence shown here is derived from an EMBL/GenBank/DDBJ whole genome shotgun (WGS) entry which is preliminary data.</text>
</comment>
<name>A0A133YGX0_9FIRM</name>
<evidence type="ECO:0000256" key="2">
    <source>
        <dbReference type="ARBA" id="ARBA00022475"/>
    </source>
</evidence>
<protein>
    <submittedName>
        <fullName evidence="10">Putative DNA internalization competence protein ComEC/Rec2-like protein</fullName>
    </submittedName>
</protein>
<dbReference type="CDD" id="cd07731">
    <property type="entry name" value="ComA-like_MBL-fold"/>
    <property type="match status" value="1"/>
</dbReference>
<dbReference type="Proteomes" id="UP000070080">
    <property type="component" value="Unassembled WGS sequence"/>
</dbReference>
<feature type="domain" description="ComEC/Rec2-related protein" evidence="8">
    <location>
        <begin position="310"/>
        <end position="615"/>
    </location>
</feature>
<dbReference type="SUPFAM" id="SSF56281">
    <property type="entry name" value="Metallo-hydrolase/oxidoreductase"/>
    <property type="match status" value="1"/>
</dbReference>
<keyword evidence="2" id="KW-1003">Cell membrane</keyword>
<dbReference type="InterPro" id="IPR052159">
    <property type="entry name" value="Competence_DNA_uptake"/>
</dbReference>
<dbReference type="STRING" id="1497955.HMPREF1872_00101"/>
<dbReference type="AlphaFoldDB" id="A0A133YGX0"/>
<feature type="transmembrane region" description="Helical" evidence="6">
    <location>
        <begin position="325"/>
        <end position="348"/>
    </location>
</feature>
<feature type="transmembrane region" description="Helical" evidence="6">
    <location>
        <begin position="632"/>
        <end position="651"/>
    </location>
</feature>
<evidence type="ECO:0000256" key="1">
    <source>
        <dbReference type="ARBA" id="ARBA00004651"/>
    </source>
</evidence>
<dbReference type="InterPro" id="IPR004477">
    <property type="entry name" value="ComEC_N"/>
</dbReference>
<evidence type="ECO:0000256" key="5">
    <source>
        <dbReference type="ARBA" id="ARBA00023136"/>
    </source>
</evidence>
<dbReference type="InterPro" id="IPR001279">
    <property type="entry name" value="Metallo-B-lactamas"/>
</dbReference>
<feature type="transmembrane region" description="Helical" evidence="6">
    <location>
        <begin position="81"/>
        <end position="101"/>
    </location>
</feature>
<dbReference type="OrthoDB" id="9783680at2"/>
<feature type="transmembrane region" description="Helical" evidence="6">
    <location>
        <begin position="12"/>
        <end position="38"/>
    </location>
</feature>
<dbReference type="PANTHER" id="PTHR30619:SF7">
    <property type="entry name" value="BETA-LACTAMASE DOMAIN PROTEIN"/>
    <property type="match status" value="1"/>
</dbReference>
<dbReference type="Pfam" id="PF13567">
    <property type="entry name" value="DUF4131"/>
    <property type="match status" value="1"/>
</dbReference>
<keyword evidence="4 6" id="KW-1133">Transmembrane helix</keyword>
<dbReference type="GO" id="GO:0005886">
    <property type="term" value="C:plasma membrane"/>
    <property type="evidence" value="ECO:0007669"/>
    <property type="project" value="UniProtKB-SubCell"/>
</dbReference>
<feature type="transmembrane region" description="Helical" evidence="6">
    <location>
        <begin position="50"/>
        <end position="69"/>
    </location>
</feature>
<accession>A0A133YGX0</accession>
<evidence type="ECO:0000313" key="10">
    <source>
        <dbReference type="EMBL" id="KXB42430.1"/>
    </source>
</evidence>
<evidence type="ECO:0000259" key="8">
    <source>
        <dbReference type="Pfam" id="PF03772"/>
    </source>
</evidence>
<evidence type="ECO:0000259" key="9">
    <source>
        <dbReference type="Pfam" id="PF13567"/>
    </source>
</evidence>
<gene>
    <name evidence="10" type="ORF">HMPREF1872_00101</name>
</gene>
<evidence type="ECO:0000256" key="6">
    <source>
        <dbReference type="SAM" id="Phobius"/>
    </source>
</evidence>
<keyword evidence="3 6" id="KW-0812">Transmembrane</keyword>
<dbReference type="Pfam" id="PF00753">
    <property type="entry name" value="Lactamase_B"/>
    <property type="match status" value="1"/>
</dbReference>
<dbReference type="InterPro" id="IPR035681">
    <property type="entry name" value="ComA-like_MBL"/>
</dbReference>
<dbReference type="RefSeq" id="WP_066712360.1">
    <property type="nucleotide sequence ID" value="NZ_JARFNM010000001.1"/>
</dbReference>
<reference evidence="11" key="1">
    <citation type="submission" date="2016-01" db="EMBL/GenBank/DDBJ databases">
        <authorList>
            <person name="Mitreva M."/>
            <person name="Pepin K.H."/>
            <person name="Mihindukulasuriya K.A."/>
            <person name="Fulton R."/>
            <person name="Fronick C."/>
            <person name="O'Laughlin M."/>
            <person name="Miner T."/>
            <person name="Herter B."/>
            <person name="Rosa B.A."/>
            <person name="Cordes M."/>
            <person name="Tomlinson C."/>
            <person name="Wollam A."/>
            <person name="Palsikar V.B."/>
            <person name="Mardis E.R."/>
            <person name="Wilson R.K."/>
        </authorList>
    </citation>
    <scope>NUCLEOTIDE SEQUENCE [LARGE SCALE GENOMIC DNA]</scope>
    <source>
        <strain evidence="11">KA00274</strain>
    </source>
</reference>
<dbReference type="EMBL" id="LSCV01000002">
    <property type="protein sequence ID" value="KXB42430.1"/>
    <property type="molecule type" value="Genomic_DNA"/>
</dbReference>
<dbReference type="InterPro" id="IPR025405">
    <property type="entry name" value="DUF4131"/>
</dbReference>
<organism evidence="10 11">
    <name type="scientific">Amygdalobacter nucleatus</name>
    <dbReference type="NCBI Taxonomy" id="3029274"/>
    <lineage>
        <taxon>Bacteria</taxon>
        <taxon>Bacillati</taxon>
        <taxon>Bacillota</taxon>
        <taxon>Clostridia</taxon>
        <taxon>Eubacteriales</taxon>
        <taxon>Oscillospiraceae</taxon>
        <taxon>Amygdalobacter</taxon>
    </lineage>
</organism>
<comment type="subcellular location">
    <subcellularLocation>
        <location evidence="1">Cell membrane</location>
        <topology evidence="1">Multi-pass membrane protein</topology>
    </subcellularLocation>
</comment>
<evidence type="ECO:0000313" key="11">
    <source>
        <dbReference type="Proteomes" id="UP000070080"/>
    </source>
</evidence>